<gene>
    <name evidence="1" type="ORF">M9Y10_035332</name>
</gene>
<comment type="caution">
    <text evidence="1">The sequence shown here is derived from an EMBL/GenBank/DDBJ whole genome shotgun (WGS) entry which is preliminary data.</text>
</comment>
<proteinExistence type="predicted"/>
<organism evidence="1 2">
    <name type="scientific">Tritrichomonas musculus</name>
    <dbReference type="NCBI Taxonomy" id="1915356"/>
    <lineage>
        <taxon>Eukaryota</taxon>
        <taxon>Metamonada</taxon>
        <taxon>Parabasalia</taxon>
        <taxon>Tritrichomonadida</taxon>
        <taxon>Tritrichomonadidae</taxon>
        <taxon>Tritrichomonas</taxon>
    </lineage>
</organism>
<sequence length="621" mass="70391">MLAPQILISCGDLIICSQNSNYTIYNIRKSTITENVNDNYVFQYPIRQVFETTNPQNYDPGLIFILIDGSTIFYSFFDKKYVPVSLIVPNKSIVLNNFTTIIIEENNLYSVSSNGNQKNLLAEDIPDDSFFICSNSKRGLLISSSKPLALIVSSKKVQNIPHGFASSMISATFFDSDSIAFATNDKKVHLYNKNNEIITIEMKDNIIKMNVADLNSFERSLICLTEEKSIVLVHFKSKTVSSLSLTFPNDSVRANKKSKEKQKESQNSNFILDFCVIHNPFDRVVLLPEVGKIQYASFEDSNQMDSAVKSIIEAYDSRIITGLSCLSNMRRRLALRNQLAMNEKPQLPVMVPLFGSLEAPSNNDDSASTNTEDQVSNNLQFWLENVNGTNFEIHCNGEVPLIFDVIICSQKVTFCYAYEIEMINENSYKIKCSFNIESMFGYDSFAIFVKLDDSNAQNEFKKSKCIFIGFIDFPLIELSQNKSIDRISADYYISFPLLIPFSQKTEQESSQTLSSSSLERSLNQADISYEAADKGIVLHITADSINNFQQKVFLVQSSLPESSTIQKRENMLKQACLAKELSKCIEKFLQSMIMESELSIDKQRLVIFKTEIDDLLSSFLW</sequence>
<keyword evidence="2" id="KW-1185">Reference proteome</keyword>
<name>A0ABR2KKN3_9EUKA</name>
<dbReference type="EMBL" id="JAPFFF010000005">
    <property type="protein sequence ID" value="KAK8890555.1"/>
    <property type="molecule type" value="Genomic_DNA"/>
</dbReference>
<evidence type="ECO:0000313" key="2">
    <source>
        <dbReference type="Proteomes" id="UP001470230"/>
    </source>
</evidence>
<dbReference type="Proteomes" id="UP001470230">
    <property type="component" value="Unassembled WGS sequence"/>
</dbReference>
<protein>
    <submittedName>
        <fullName evidence="1">Uncharacterized protein</fullName>
    </submittedName>
</protein>
<accession>A0ABR2KKN3</accession>
<reference evidence="1 2" key="1">
    <citation type="submission" date="2024-04" db="EMBL/GenBank/DDBJ databases">
        <title>Tritrichomonas musculus Genome.</title>
        <authorList>
            <person name="Alves-Ferreira E."/>
            <person name="Grigg M."/>
            <person name="Lorenzi H."/>
            <person name="Galac M."/>
        </authorList>
    </citation>
    <scope>NUCLEOTIDE SEQUENCE [LARGE SCALE GENOMIC DNA]</scope>
    <source>
        <strain evidence="1 2">EAF2021</strain>
    </source>
</reference>
<evidence type="ECO:0000313" key="1">
    <source>
        <dbReference type="EMBL" id="KAK8890555.1"/>
    </source>
</evidence>